<gene>
    <name evidence="1" type="ORF">H9892_04430</name>
</gene>
<name>A0A9D1Q0D3_9FIRM</name>
<organism evidence="1 2">
    <name type="scientific">Candidatus Protoclostridium stercorigallinarum</name>
    <dbReference type="NCBI Taxonomy" id="2838741"/>
    <lineage>
        <taxon>Bacteria</taxon>
        <taxon>Bacillati</taxon>
        <taxon>Bacillota</taxon>
        <taxon>Clostridia</taxon>
        <taxon>Candidatus Protoclostridium</taxon>
    </lineage>
</organism>
<protein>
    <recommendedName>
        <fullName evidence="3">Aldose 1-epimerase</fullName>
    </recommendedName>
</protein>
<reference evidence="1" key="1">
    <citation type="journal article" date="2021" name="PeerJ">
        <title>Extensive microbial diversity within the chicken gut microbiome revealed by metagenomics and culture.</title>
        <authorList>
            <person name="Gilroy R."/>
            <person name="Ravi A."/>
            <person name="Getino M."/>
            <person name="Pursley I."/>
            <person name="Horton D.L."/>
            <person name="Alikhan N.F."/>
            <person name="Baker D."/>
            <person name="Gharbi K."/>
            <person name="Hall N."/>
            <person name="Watson M."/>
            <person name="Adriaenssens E.M."/>
            <person name="Foster-Nyarko E."/>
            <person name="Jarju S."/>
            <person name="Secka A."/>
            <person name="Antonio M."/>
            <person name="Oren A."/>
            <person name="Chaudhuri R.R."/>
            <person name="La Ragione R."/>
            <person name="Hildebrand F."/>
            <person name="Pallen M.J."/>
        </authorList>
    </citation>
    <scope>NUCLEOTIDE SEQUENCE</scope>
    <source>
        <strain evidence="1">12435</strain>
    </source>
</reference>
<comment type="caution">
    <text evidence="1">The sequence shown here is derived from an EMBL/GenBank/DDBJ whole genome shotgun (WGS) entry which is preliminary data.</text>
</comment>
<dbReference type="SUPFAM" id="SSF74650">
    <property type="entry name" value="Galactose mutarotase-like"/>
    <property type="match status" value="1"/>
</dbReference>
<dbReference type="InterPro" id="IPR014718">
    <property type="entry name" value="GH-type_carb-bd"/>
</dbReference>
<dbReference type="Gene3D" id="2.70.98.10">
    <property type="match status" value="1"/>
</dbReference>
<dbReference type="GO" id="GO:0005975">
    <property type="term" value="P:carbohydrate metabolic process"/>
    <property type="evidence" value="ECO:0007669"/>
    <property type="project" value="InterPro"/>
</dbReference>
<reference evidence="1" key="2">
    <citation type="submission" date="2021-04" db="EMBL/GenBank/DDBJ databases">
        <authorList>
            <person name="Gilroy R."/>
        </authorList>
    </citation>
    <scope>NUCLEOTIDE SEQUENCE</scope>
    <source>
        <strain evidence="1">12435</strain>
    </source>
</reference>
<evidence type="ECO:0008006" key="3">
    <source>
        <dbReference type="Google" id="ProtNLM"/>
    </source>
</evidence>
<dbReference type="AlphaFoldDB" id="A0A9D1Q0D3"/>
<evidence type="ECO:0000313" key="2">
    <source>
        <dbReference type="Proteomes" id="UP000823990"/>
    </source>
</evidence>
<sequence>MQTEIGGKELRAVIDTYGGKVVRLYRPGGREYIWRETYCYWPDRAGVLFPTCGRVYEERMTYRGKSYPLPLHGVAYTSEMRIVSRTDDSVTLELKGGGDDKYPFPYTLRVIWSVRGSVLSMTAEATNEGDEDMYCAFGFHPWMNVPIDPSRSFEDYYVTFPNAGDVRRCVMSAGVLDTGVREEYPTDGGKLRLRHSLFDDDALMLEGTGGVAVIGCGSGEEYVFTYDKMPYIGFWHLEKKEVPFLCLEPMTALPGREGVVEDWNTRPDITKVAAGGKTYARATLEVRRGGN</sequence>
<dbReference type="Proteomes" id="UP000823990">
    <property type="component" value="Unassembled WGS sequence"/>
</dbReference>
<dbReference type="InterPro" id="IPR011013">
    <property type="entry name" value="Gal_mutarotase_sf_dom"/>
</dbReference>
<dbReference type="GO" id="GO:0016853">
    <property type="term" value="F:isomerase activity"/>
    <property type="evidence" value="ECO:0007669"/>
    <property type="project" value="InterPro"/>
</dbReference>
<evidence type="ECO:0000313" key="1">
    <source>
        <dbReference type="EMBL" id="HIW02566.1"/>
    </source>
</evidence>
<proteinExistence type="predicted"/>
<accession>A0A9D1Q0D3</accession>
<dbReference type="InterPro" id="IPR008183">
    <property type="entry name" value="Aldose_1/G6P_1-epimerase"/>
</dbReference>
<dbReference type="GO" id="GO:0030246">
    <property type="term" value="F:carbohydrate binding"/>
    <property type="evidence" value="ECO:0007669"/>
    <property type="project" value="InterPro"/>
</dbReference>
<dbReference type="EMBL" id="DXHS01000070">
    <property type="protein sequence ID" value="HIW02566.1"/>
    <property type="molecule type" value="Genomic_DNA"/>
</dbReference>
<dbReference type="Pfam" id="PF01263">
    <property type="entry name" value="Aldose_epim"/>
    <property type="match status" value="1"/>
</dbReference>